<dbReference type="AlphaFoldDB" id="A0A1S1NWQ6"/>
<dbReference type="Gene3D" id="3.30.470.20">
    <property type="entry name" value="ATP-grasp fold, B domain"/>
    <property type="match status" value="1"/>
</dbReference>
<evidence type="ECO:0000313" key="3">
    <source>
        <dbReference type="EMBL" id="OHV15138.1"/>
    </source>
</evidence>
<gene>
    <name evidence="3" type="ORF">BK022_21200</name>
</gene>
<dbReference type="Pfam" id="PF02655">
    <property type="entry name" value="ATP-grasp_3"/>
    <property type="match status" value="1"/>
</dbReference>
<dbReference type="GO" id="GO:0046872">
    <property type="term" value="F:metal ion binding"/>
    <property type="evidence" value="ECO:0007669"/>
    <property type="project" value="InterPro"/>
</dbReference>
<keyword evidence="1" id="KW-0067">ATP-binding</keyword>
<proteinExistence type="predicted"/>
<organism evidence="3 4">
    <name type="scientific">Methylorubrum extorquens</name>
    <name type="common">Methylobacterium dichloromethanicum</name>
    <name type="synonym">Methylobacterium extorquens</name>
    <dbReference type="NCBI Taxonomy" id="408"/>
    <lineage>
        <taxon>Bacteria</taxon>
        <taxon>Pseudomonadati</taxon>
        <taxon>Pseudomonadota</taxon>
        <taxon>Alphaproteobacteria</taxon>
        <taxon>Hyphomicrobiales</taxon>
        <taxon>Methylobacteriaceae</taxon>
        <taxon>Methylorubrum</taxon>
    </lineage>
</organism>
<accession>A0A1S1NWQ6</accession>
<dbReference type="InterPro" id="IPR003806">
    <property type="entry name" value="ATP-grasp_PylC-type"/>
</dbReference>
<sequence>MKRALVLANGPRIQYRVLRCAGECFDEVYVLGANDAYLLKRSRFCERYIDFTGDFANIRQSDLADIRRLCTVHKIDMVLPSCSRTTRLLAAHGAEIGAPYYPVPDQETFDALDDKWRFAGVCADLGLPVPLTRRFETMADLRRDPDCAHLEFPLILKPAAMSGGYGVRRIDSADALPEHLSYTPIICQAYVPGEELSAFYLCEAGKIFASFSYRRTLTKLEEIRVPAIDAHASRLVAHFRYDGVIGFDVRRRPDGEIAFIECNPRFWYHMEVAMLAGLNFVTLGCRLREGESGPPDSDTLKIRSPRRLCGNLLTPWRLNRAERAYLRYIVRDPAISGWAAFQSAIGRYRLAGGQLL</sequence>
<dbReference type="PROSITE" id="PS00866">
    <property type="entry name" value="CPSASE_1"/>
    <property type="match status" value="1"/>
</dbReference>
<protein>
    <recommendedName>
        <fullName evidence="2">ATP-grasp domain-containing protein</fullName>
    </recommendedName>
</protein>
<dbReference type="Gene3D" id="3.30.1490.20">
    <property type="entry name" value="ATP-grasp fold, A domain"/>
    <property type="match status" value="1"/>
</dbReference>
<comment type="caution">
    <text evidence="3">The sequence shown here is derived from an EMBL/GenBank/DDBJ whole genome shotgun (WGS) entry which is preliminary data.</text>
</comment>
<dbReference type="EMBL" id="MNAO01000335">
    <property type="protein sequence ID" value="OHV15138.1"/>
    <property type="molecule type" value="Genomic_DNA"/>
</dbReference>
<reference evidence="3 4" key="1">
    <citation type="submission" date="2016-10" db="EMBL/GenBank/DDBJ databases">
        <title>Draft genome sequence of Methylobacterium extorquens CP3, a seed endophyte of Crotalaria pumila with plant growth-promoting and metal tolerance properties.</title>
        <authorList>
            <person name="Sanchez-Lopez A.S."/>
            <person name="Van Hamme J.D."/>
            <person name="Thijs S."/>
            <person name="Mcammond B.M."/>
            <person name="Stevens V."/>
            <person name="Gonzalez-Chavez M.D.C."/>
            <person name="Vangronsveld J."/>
        </authorList>
    </citation>
    <scope>NUCLEOTIDE SEQUENCE [LARGE SCALE GENOMIC DNA]</scope>
    <source>
        <strain evidence="3 4">CP3</strain>
    </source>
</reference>
<keyword evidence="1" id="KW-0547">Nucleotide-binding</keyword>
<dbReference type="InterPro" id="IPR011761">
    <property type="entry name" value="ATP-grasp"/>
</dbReference>
<evidence type="ECO:0000256" key="1">
    <source>
        <dbReference type="PROSITE-ProRule" id="PRU00409"/>
    </source>
</evidence>
<dbReference type="PROSITE" id="PS50975">
    <property type="entry name" value="ATP_GRASP"/>
    <property type="match status" value="1"/>
</dbReference>
<dbReference type="SUPFAM" id="SSF56059">
    <property type="entry name" value="Glutathione synthetase ATP-binding domain-like"/>
    <property type="match status" value="1"/>
</dbReference>
<evidence type="ECO:0000259" key="2">
    <source>
        <dbReference type="PROSITE" id="PS50975"/>
    </source>
</evidence>
<evidence type="ECO:0000313" key="4">
    <source>
        <dbReference type="Proteomes" id="UP000180215"/>
    </source>
</evidence>
<dbReference type="GO" id="GO:0005524">
    <property type="term" value="F:ATP binding"/>
    <property type="evidence" value="ECO:0007669"/>
    <property type="project" value="UniProtKB-UniRule"/>
</dbReference>
<name>A0A1S1NWQ6_METEX</name>
<dbReference type="InterPro" id="IPR005479">
    <property type="entry name" value="CPAse_ATP-bd"/>
</dbReference>
<dbReference type="InterPro" id="IPR013815">
    <property type="entry name" value="ATP_grasp_subdomain_1"/>
</dbReference>
<dbReference type="Proteomes" id="UP000180215">
    <property type="component" value="Unassembled WGS sequence"/>
</dbReference>
<feature type="domain" description="ATP-grasp" evidence="2">
    <location>
        <begin position="119"/>
        <end position="289"/>
    </location>
</feature>